<evidence type="ECO:0000259" key="13">
    <source>
        <dbReference type="PROSITE" id="PS50102"/>
    </source>
</evidence>
<feature type="transmembrane region" description="Helical" evidence="12">
    <location>
        <begin position="1126"/>
        <end position="1145"/>
    </location>
</feature>
<evidence type="ECO:0000256" key="5">
    <source>
        <dbReference type="ARBA" id="ARBA00022801"/>
    </source>
</evidence>
<dbReference type="EMBL" id="LSRX01000401">
    <property type="protein sequence ID" value="OLP98301.1"/>
    <property type="molecule type" value="Genomic_DNA"/>
</dbReference>
<evidence type="ECO:0000313" key="17">
    <source>
        <dbReference type="Proteomes" id="UP000186817"/>
    </source>
</evidence>
<keyword evidence="5 10" id="KW-0378">Hydrolase</keyword>
<dbReference type="SUPFAM" id="SSF81606">
    <property type="entry name" value="PP2C-like"/>
    <property type="match status" value="2"/>
</dbReference>
<dbReference type="GO" id="GO:0046872">
    <property type="term" value="F:metal ion binding"/>
    <property type="evidence" value="ECO:0007669"/>
    <property type="project" value="UniProtKB-KW"/>
</dbReference>
<dbReference type="GO" id="GO:0015377">
    <property type="term" value="F:chloride:monoatomic cation symporter activity"/>
    <property type="evidence" value="ECO:0007669"/>
    <property type="project" value="InterPro"/>
</dbReference>
<evidence type="ECO:0000256" key="10">
    <source>
        <dbReference type="RuleBase" id="RU003465"/>
    </source>
</evidence>
<evidence type="ECO:0000256" key="6">
    <source>
        <dbReference type="ARBA" id="ARBA00022912"/>
    </source>
</evidence>
<keyword evidence="17" id="KW-1185">Reference proteome</keyword>
<evidence type="ECO:0000256" key="4">
    <source>
        <dbReference type="ARBA" id="ARBA00022723"/>
    </source>
</evidence>
<feature type="region of interest" description="Disordered" evidence="11">
    <location>
        <begin position="1450"/>
        <end position="1494"/>
    </location>
</feature>
<feature type="transmembrane region" description="Helical" evidence="12">
    <location>
        <begin position="1011"/>
        <end position="1034"/>
    </location>
</feature>
<keyword evidence="3 12" id="KW-0812">Transmembrane</keyword>
<feature type="domain" description="RRM" evidence="13">
    <location>
        <begin position="483"/>
        <end position="561"/>
    </location>
</feature>
<evidence type="ECO:0000256" key="2">
    <source>
        <dbReference type="ARBA" id="ARBA00004170"/>
    </source>
</evidence>
<dbReference type="GO" id="GO:0016579">
    <property type="term" value="P:protein deubiquitination"/>
    <property type="evidence" value="ECO:0007669"/>
    <property type="project" value="InterPro"/>
</dbReference>
<dbReference type="InterPro" id="IPR001932">
    <property type="entry name" value="PPM-type_phosphatase-like_dom"/>
</dbReference>
<dbReference type="SMART" id="SM00360">
    <property type="entry name" value="RRM"/>
    <property type="match status" value="2"/>
</dbReference>
<accession>A0A1Q9DT20</accession>
<dbReference type="PROSITE" id="PS50102">
    <property type="entry name" value="RRM"/>
    <property type="match status" value="2"/>
</dbReference>
<dbReference type="OrthoDB" id="10264738at2759"/>
<feature type="transmembrane region" description="Helical" evidence="12">
    <location>
        <begin position="1335"/>
        <end position="1359"/>
    </location>
</feature>
<dbReference type="SUPFAM" id="SSF54928">
    <property type="entry name" value="RNA-binding domain, RBD"/>
    <property type="match status" value="2"/>
</dbReference>
<dbReference type="Pfam" id="PF00076">
    <property type="entry name" value="RRM_1"/>
    <property type="match status" value="2"/>
</dbReference>
<gene>
    <name evidence="16" type="primary">CCC1</name>
    <name evidence="16" type="ORF">AK812_SmicGene19229</name>
</gene>
<dbReference type="InterPro" id="IPR011990">
    <property type="entry name" value="TPR-like_helical_dom_sf"/>
</dbReference>
<dbReference type="Pfam" id="PF00481">
    <property type="entry name" value="PP2C"/>
    <property type="match status" value="2"/>
</dbReference>
<reference evidence="16 17" key="1">
    <citation type="submission" date="2016-02" db="EMBL/GenBank/DDBJ databases">
        <title>Genome analysis of coral dinoflagellate symbionts highlights evolutionary adaptations to a symbiotic lifestyle.</title>
        <authorList>
            <person name="Aranda M."/>
            <person name="Li Y."/>
            <person name="Liew Y.J."/>
            <person name="Baumgarten S."/>
            <person name="Simakov O."/>
            <person name="Wilson M."/>
            <person name="Piel J."/>
            <person name="Ashoor H."/>
            <person name="Bougouffa S."/>
            <person name="Bajic V.B."/>
            <person name="Ryu T."/>
            <person name="Ravasi T."/>
            <person name="Bayer T."/>
            <person name="Micklem G."/>
            <person name="Kim H."/>
            <person name="Bhak J."/>
            <person name="Lajeunesse T.C."/>
            <person name="Voolstra C.R."/>
        </authorList>
    </citation>
    <scope>NUCLEOTIDE SEQUENCE [LARGE SCALE GENOMIC DNA]</scope>
    <source>
        <strain evidence="16 17">CCMP2467</strain>
    </source>
</reference>
<keyword evidence="7 12" id="KW-1133">Transmembrane helix</keyword>
<evidence type="ECO:0000256" key="1">
    <source>
        <dbReference type="ARBA" id="ARBA00004141"/>
    </source>
</evidence>
<comment type="caution">
    <text evidence="16">The sequence shown here is derived from an EMBL/GenBank/DDBJ whole genome shotgun (WGS) entry which is preliminary data.</text>
</comment>
<dbReference type="SUPFAM" id="SSF54001">
    <property type="entry name" value="Cysteine proteinases"/>
    <property type="match status" value="1"/>
</dbReference>
<dbReference type="CDD" id="cd02257">
    <property type="entry name" value="Peptidase_C19"/>
    <property type="match status" value="1"/>
</dbReference>
<feature type="domain" description="PPM-type phosphatase" evidence="15">
    <location>
        <begin position="1571"/>
        <end position="2216"/>
    </location>
</feature>
<feature type="domain" description="RRM" evidence="13">
    <location>
        <begin position="391"/>
        <end position="469"/>
    </location>
</feature>
<feature type="transmembrane region" description="Helical" evidence="12">
    <location>
        <begin position="1285"/>
        <end position="1308"/>
    </location>
</feature>
<dbReference type="InterPro" id="IPR028889">
    <property type="entry name" value="USP"/>
</dbReference>
<keyword evidence="4" id="KW-0479">Metal-binding</keyword>
<evidence type="ECO:0000256" key="7">
    <source>
        <dbReference type="ARBA" id="ARBA00022989"/>
    </source>
</evidence>
<evidence type="ECO:0000256" key="9">
    <source>
        <dbReference type="PROSITE-ProRule" id="PRU00176"/>
    </source>
</evidence>
<dbReference type="InterPro" id="IPR012677">
    <property type="entry name" value="Nucleotide-bd_a/b_plait_sf"/>
</dbReference>
<keyword evidence="6 10" id="KW-0904">Protein phosphatase</keyword>
<dbReference type="CDD" id="cd00143">
    <property type="entry name" value="PP2Cc"/>
    <property type="match status" value="1"/>
</dbReference>
<feature type="transmembrane region" description="Helical" evidence="12">
    <location>
        <begin position="1098"/>
        <end position="1119"/>
    </location>
</feature>
<feature type="transmembrane region" description="Helical" evidence="12">
    <location>
        <begin position="1055"/>
        <end position="1078"/>
    </location>
</feature>
<sequence>MRAMEILPDTISHNIGLGFSPSWACALRFPPDPDSVTFGTAITGLKQGRRWRFATVLLGSMAILRVQEVCRSFSSCSSACEQESLWEPVLTLLRRMRIVSIRGDEVGTNSLISACGQHGHWGLALGALHGMPGGQLAPDQISMNSMIAACRTGALWRLALRLLCRCVLVELLPSAVTFNSALGALEPATSWPRLLASLNYMRDHLVSPSIISVNTGLQLLEKSPGPSWIRCLQLLALAGRLWVRRDAVSLTVVLNSIVGSSRSGPWFGALAAIAGARQEGLRASDAGLGVAIQSAVSGSRWSRALDFLEEGLPTELSRLAAVEACEMGSLHLAAASLLGEVTATTAARSCRLLSRHWPRQAVLLLRQGGAFGRSMAAAVQVPDVPVQELPRTLWVGDVELWMDERYISKCFEGTGQLRNIKIVRRPLSCNFAFIEFAQHEDAAALLASTAGQPFRCALGHSFRLNWTSSGAFGERERERYKTVSLYVGNLDASVRDSDLKKLFERYRSLCHVRVITDPVTSLSKGFGFVRFREGADAEQALREMQGIILGSKSIKVKPATRMEAKDRDGSLSQANSLKAICVSGLEQASLQDRQLLLQRCAAFGVMRRYSFFEGCCLIEFQEWAAAEAAAAHMAGDWGLPVQPVDGSTASYYLQLAQVWQPAAEAPAITNATTSQAEHPLADRAEPGLEHFKALLKDPRFVRIFESIRQGAVESKPAPVRRWSMFLEDKPEFFGRPSHEFMQQSDVEMLETFSGLRRRSLEQVGAQRPAPEVAMPSARARQIEPMGTEVSCAILAKGRQRLTDVLAAGTCNGVEGKKWRGGAHALQQRMSRDFHSKLCNGMVRFSANQGKTEQAERWMSHLNQKRGDVPEVDSFNKLLQSLIDKGDLDKSLQVRRTPGHWYARAMASRAAALEKDALPASQEVSFSRKSTVTEESDAPRWSRSWAANTPRFLGNEVISTSADLKNHKSGVQMQQPKKDKKGALSGVFVPTCENMWGVLIFLRFYYIVGQAGIWQTLCAVGLSFAAAFCTTAAMSSIASSGGLVSSGGPYYMISRALGPVVGATIGVMYWLAITMLSVLECLGAVEALAMAAPSVQFPGYRQAIGSGLMATLALAVWGGINIVTKLGLFFALVVVYTLFSFYLGLFQAGPSDGLSPGSEMITGLSWETFQANWGPHYDPGINFGVVLSLFYPCFTGILSGANRADVLKDPPRNIRLGTFAAILFSLVLYSSFFLLWGSVASDKYLKGDFLGHESHHGRRLSSAGISPEASRHIVQTVVWNPFPNSAFIGIILASLSQSLQCLIVAPRLLQNMAKDRLMPALRVLEPLSSSGEPTRALLFTYLAAALLVLIGQLELVAPLLTMHSDHPSLPPFFLQRGGKKLPILPRIPFMNASVAYNTHGRRPSNRDAGGVRECIEGRFMNHAATTGRAAAARGRGQDSAKEMLQQLPVALGGYRPGHNDTAPGPKQRGEAQRQAPRGPSHEPPWMQQNRRGARADVAVVPPWAQDTFTMPFPRKREGEAHRKRHQSLPEEAIRPKNGDTTLFGAPRAQEHHPAAHAHQHVPHLPKARDGTAVAFVSKAAEPNSQYRAYMEDKYCIIDPFMDGELGNETWAFFAVYDGHGGVLAAEHCEAELHKVLASELRHALKSAPKRPSSPLRDEVVAEALTRTFQKADDQLRQVGAWRFGCTATVALVRRLPQGMRVHALWNLQSFRKRLLQAPCHTHSHAASSYGALARPAGNDHCCYCALKSLFHEFTVSDRDVLPPDALRKALSLAYNAQGRFQSGDMEDATETIEVILGILHACSLSSSLAPSASPRAQCVHAEFIEEASRFGCHPLCLSHEVFGVEYVDVPRCTFCGATGEPTVTSAFTYGVYVTELLECREHLAGQVHSEGADSLGAMGLWQSIHLVPVTRKSSLQQVLRKLCQLRGGNCSECNSRRTLATERFLTRQPQTFLLSLAWPSSSPTREQLIQVLSMLQARLYMTEIFETSAETSVLYGLRGLVCYSGMHYVALFWCPSQRHWVLFDDTCVQEKEDWSSAARVLLSGLFVPTLVFYERVQADAAPEESLEELAQQVCELEVANVGDSRAVTVDGSGGSTRLSVDHRPTDAAEARRIREEGGFVTMGRVSGELAVSRALGDLLLKNSGLSCKPSVRAHDAKRDLALVLASDGLWDFAEEKEVAKVVVSCSRNGLDHVAHRLVQEAQRTGSMDNITCLVIFM</sequence>
<dbReference type="Gene3D" id="3.90.70.10">
    <property type="entry name" value="Cysteine proteinases"/>
    <property type="match status" value="1"/>
</dbReference>
<dbReference type="PROSITE" id="PS51746">
    <property type="entry name" value="PPM_2"/>
    <property type="match status" value="1"/>
</dbReference>
<feature type="transmembrane region" description="Helical" evidence="12">
    <location>
        <begin position="1212"/>
        <end position="1235"/>
    </location>
</feature>
<organism evidence="16 17">
    <name type="scientific">Symbiodinium microadriaticum</name>
    <name type="common">Dinoflagellate</name>
    <name type="synonym">Zooxanthella microadriatica</name>
    <dbReference type="NCBI Taxonomy" id="2951"/>
    <lineage>
        <taxon>Eukaryota</taxon>
        <taxon>Sar</taxon>
        <taxon>Alveolata</taxon>
        <taxon>Dinophyceae</taxon>
        <taxon>Suessiales</taxon>
        <taxon>Symbiodiniaceae</taxon>
        <taxon>Symbiodinium</taxon>
    </lineage>
</organism>
<name>A0A1Q9DT20_SYMMI</name>
<dbReference type="GO" id="GO:0016020">
    <property type="term" value="C:membrane"/>
    <property type="evidence" value="ECO:0007669"/>
    <property type="project" value="UniProtKB-SubCell"/>
</dbReference>
<proteinExistence type="inferred from homology"/>
<evidence type="ECO:0000313" key="16">
    <source>
        <dbReference type="EMBL" id="OLP98301.1"/>
    </source>
</evidence>
<dbReference type="InterPro" id="IPR036457">
    <property type="entry name" value="PPM-type-like_dom_sf"/>
</dbReference>
<dbReference type="InterPro" id="IPR001394">
    <property type="entry name" value="Peptidase_C19_UCH"/>
</dbReference>
<dbReference type="SMART" id="SM00332">
    <property type="entry name" value="PP2Cc"/>
    <property type="match status" value="1"/>
</dbReference>
<feature type="transmembrane region" description="Helical" evidence="12">
    <location>
        <begin position="1180"/>
        <end position="1200"/>
    </location>
</feature>
<dbReference type="InterPro" id="IPR000222">
    <property type="entry name" value="PP2C_BS"/>
</dbReference>
<dbReference type="PROSITE" id="PS50235">
    <property type="entry name" value="USP_3"/>
    <property type="match status" value="1"/>
</dbReference>
<dbReference type="Gene3D" id="1.25.40.10">
    <property type="entry name" value="Tetratricopeptide repeat domain"/>
    <property type="match status" value="1"/>
</dbReference>
<dbReference type="GO" id="GO:0004843">
    <property type="term" value="F:cysteine-type deubiquitinase activity"/>
    <property type="evidence" value="ECO:0007669"/>
    <property type="project" value="InterPro"/>
</dbReference>
<dbReference type="PANTHER" id="PTHR11827">
    <property type="entry name" value="SOLUTE CARRIER FAMILY 12, CATION COTRANSPORTERS"/>
    <property type="match status" value="1"/>
</dbReference>
<dbReference type="InterPro" id="IPR000504">
    <property type="entry name" value="RRM_dom"/>
</dbReference>
<evidence type="ECO:0000256" key="8">
    <source>
        <dbReference type="ARBA" id="ARBA00023136"/>
    </source>
</evidence>
<evidence type="ECO:0000256" key="12">
    <source>
        <dbReference type="SAM" id="Phobius"/>
    </source>
</evidence>
<dbReference type="GO" id="GO:0004721">
    <property type="term" value="F:phosphoprotein phosphatase activity"/>
    <property type="evidence" value="ECO:0007669"/>
    <property type="project" value="UniProtKB-KW"/>
</dbReference>
<dbReference type="InterPro" id="IPR004842">
    <property type="entry name" value="SLC12A_fam"/>
</dbReference>
<dbReference type="PROSITE" id="PS01032">
    <property type="entry name" value="PPM_1"/>
    <property type="match status" value="1"/>
</dbReference>
<dbReference type="Pfam" id="PF00324">
    <property type="entry name" value="AA_permease"/>
    <property type="match status" value="1"/>
</dbReference>
<evidence type="ECO:0000259" key="15">
    <source>
        <dbReference type="PROSITE" id="PS51746"/>
    </source>
</evidence>
<dbReference type="Gene3D" id="1.20.1740.10">
    <property type="entry name" value="Amino acid/polyamine transporter I"/>
    <property type="match status" value="1"/>
</dbReference>
<comment type="similarity">
    <text evidence="10">Belongs to the PP2C family.</text>
</comment>
<dbReference type="InterPro" id="IPR038765">
    <property type="entry name" value="Papain-like_cys_pep_sf"/>
</dbReference>
<feature type="domain" description="USP" evidence="14">
    <location>
        <begin position="1685"/>
        <end position="2055"/>
    </location>
</feature>
<keyword evidence="9" id="KW-0694">RNA-binding</keyword>
<dbReference type="GO" id="GO:0003723">
    <property type="term" value="F:RNA binding"/>
    <property type="evidence" value="ECO:0007669"/>
    <property type="project" value="UniProtKB-UniRule"/>
</dbReference>
<dbReference type="Gene3D" id="3.60.40.10">
    <property type="entry name" value="PPM-type phosphatase domain"/>
    <property type="match status" value="2"/>
</dbReference>
<evidence type="ECO:0000256" key="3">
    <source>
        <dbReference type="ARBA" id="ARBA00022692"/>
    </source>
</evidence>
<keyword evidence="8 12" id="KW-0472">Membrane</keyword>
<dbReference type="Gene3D" id="3.30.70.330">
    <property type="match status" value="2"/>
</dbReference>
<dbReference type="Proteomes" id="UP000186817">
    <property type="component" value="Unassembled WGS sequence"/>
</dbReference>
<dbReference type="Pfam" id="PF00443">
    <property type="entry name" value="UCH"/>
    <property type="match status" value="1"/>
</dbReference>
<dbReference type="InterPro" id="IPR004841">
    <property type="entry name" value="AA-permease/SLC12A_dom"/>
</dbReference>
<dbReference type="PANTHER" id="PTHR11827:SF72">
    <property type="entry name" value="GH08340P"/>
    <property type="match status" value="1"/>
</dbReference>
<dbReference type="InterPro" id="IPR035979">
    <property type="entry name" value="RBD_domain_sf"/>
</dbReference>
<protein>
    <submittedName>
        <fullName evidence="16">Cation-chloride cotransporter 1</fullName>
    </submittedName>
</protein>
<evidence type="ECO:0000256" key="11">
    <source>
        <dbReference type="SAM" id="MobiDB-lite"/>
    </source>
</evidence>
<comment type="subcellular location">
    <subcellularLocation>
        <location evidence="1">Membrane</location>
        <topology evidence="1">Multi-pass membrane protein</topology>
    </subcellularLocation>
    <subcellularLocation>
        <location evidence="2">Membrane</location>
        <topology evidence="2">Peripheral membrane protein</topology>
    </subcellularLocation>
</comment>
<evidence type="ECO:0000259" key="14">
    <source>
        <dbReference type="PROSITE" id="PS50235"/>
    </source>
</evidence>